<reference evidence="1 2" key="1">
    <citation type="journal article" date="2020" name="ISME J.">
        <title>Uncovering the hidden diversity of litter-decomposition mechanisms in mushroom-forming fungi.</title>
        <authorList>
            <person name="Floudas D."/>
            <person name="Bentzer J."/>
            <person name="Ahren D."/>
            <person name="Johansson T."/>
            <person name="Persson P."/>
            <person name="Tunlid A."/>
        </authorList>
    </citation>
    <scope>NUCLEOTIDE SEQUENCE [LARGE SCALE GENOMIC DNA]</scope>
    <source>
        <strain evidence="1 2">CBS 291.85</strain>
    </source>
</reference>
<sequence>MYPHPHPQLQARCILNDSIPSRAIHQKVTGMSEPTIASICSRTSLHPLLRHRHRHRPRSPYPSVVRLGLVLDIPVALGLDSRSWYTSRQRGKGIGLGLESQKVEVDTGECL</sequence>
<organism evidence="1 2">
    <name type="scientific">Tetrapyrgos nigripes</name>
    <dbReference type="NCBI Taxonomy" id="182062"/>
    <lineage>
        <taxon>Eukaryota</taxon>
        <taxon>Fungi</taxon>
        <taxon>Dikarya</taxon>
        <taxon>Basidiomycota</taxon>
        <taxon>Agaricomycotina</taxon>
        <taxon>Agaricomycetes</taxon>
        <taxon>Agaricomycetidae</taxon>
        <taxon>Agaricales</taxon>
        <taxon>Marasmiineae</taxon>
        <taxon>Marasmiaceae</taxon>
        <taxon>Tetrapyrgos</taxon>
    </lineage>
</organism>
<dbReference type="Proteomes" id="UP000559256">
    <property type="component" value="Unassembled WGS sequence"/>
</dbReference>
<evidence type="ECO:0000313" key="2">
    <source>
        <dbReference type="Proteomes" id="UP000559256"/>
    </source>
</evidence>
<dbReference type="EMBL" id="JAACJM010000002">
    <property type="protein sequence ID" value="KAF5374352.1"/>
    <property type="molecule type" value="Genomic_DNA"/>
</dbReference>
<accession>A0A8H5H0D8</accession>
<comment type="caution">
    <text evidence="1">The sequence shown here is derived from an EMBL/GenBank/DDBJ whole genome shotgun (WGS) entry which is preliminary data.</text>
</comment>
<name>A0A8H5H0D8_9AGAR</name>
<keyword evidence="2" id="KW-1185">Reference proteome</keyword>
<proteinExistence type="predicted"/>
<protein>
    <submittedName>
        <fullName evidence="1">Uncharacterized protein</fullName>
    </submittedName>
</protein>
<dbReference type="AlphaFoldDB" id="A0A8H5H0D8"/>
<evidence type="ECO:0000313" key="1">
    <source>
        <dbReference type="EMBL" id="KAF5374352.1"/>
    </source>
</evidence>
<gene>
    <name evidence="1" type="ORF">D9758_004730</name>
</gene>